<feature type="region of interest" description="Disordered" evidence="1">
    <location>
        <begin position="373"/>
        <end position="413"/>
    </location>
</feature>
<evidence type="ECO:0000313" key="4">
    <source>
        <dbReference type="Proteomes" id="UP000829196"/>
    </source>
</evidence>
<evidence type="ECO:0000313" key="3">
    <source>
        <dbReference type="EMBL" id="KAI0487902.1"/>
    </source>
</evidence>
<keyword evidence="4" id="KW-1185">Reference proteome</keyword>
<protein>
    <recommendedName>
        <fullName evidence="2">Reverse transcriptase domain-containing protein</fullName>
    </recommendedName>
</protein>
<dbReference type="InterPro" id="IPR036691">
    <property type="entry name" value="Endo/exonu/phosph_ase_sf"/>
</dbReference>
<organism evidence="3 4">
    <name type="scientific">Dendrobium nobile</name>
    <name type="common">Orchid</name>
    <dbReference type="NCBI Taxonomy" id="94219"/>
    <lineage>
        <taxon>Eukaryota</taxon>
        <taxon>Viridiplantae</taxon>
        <taxon>Streptophyta</taxon>
        <taxon>Embryophyta</taxon>
        <taxon>Tracheophyta</taxon>
        <taxon>Spermatophyta</taxon>
        <taxon>Magnoliopsida</taxon>
        <taxon>Liliopsida</taxon>
        <taxon>Asparagales</taxon>
        <taxon>Orchidaceae</taxon>
        <taxon>Epidendroideae</taxon>
        <taxon>Malaxideae</taxon>
        <taxon>Dendrobiinae</taxon>
        <taxon>Dendrobium</taxon>
    </lineage>
</organism>
<dbReference type="InterPro" id="IPR043502">
    <property type="entry name" value="DNA/RNA_pol_sf"/>
</dbReference>
<dbReference type="Pfam" id="PF03372">
    <property type="entry name" value="Exo_endo_phos"/>
    <property type="match status" value="1"/>
</dbReference>
<dbReference type="SUPFAM" id="SSF56219">
    <property type="entry name" value="DNase I-like"/>
    <property type="match status" value="1"/>
</dbReference>
<comment type="caution">
    <text evidence="3">The sequence shown here is derived from an EMBL/GenBank/DDBJ whole genome shotgun (WGS) entry which is preliminary data.</text>
</comment>
<feature type="compositionally biased region" description="Polar residues" evidence="1">
    <location>
        <begin position="266"/>
        <end position="275"/>
    </location>
</feature>
<dbReference type="PANTHER" id="PTHR31635:SF196">
    <property type="entry name" value="REVERSE TRANSCRIPTASE DOMAIN-CONTAINING PROTEIN-RELATED"/>
    <property type="match status" value="1"/>
</dbReference>
<dbReference type="SMR" id="A0A8T3A1H8"/>
<reference evidence="3" key="1">
    <citation type="journal article" date="2022" name="Front. Genet.">
        <title>Chromosome-Scale Assembly of the Dendrobium nobile Genome Provides Insights Into the Molecular Mechanism of the Biosynthesis of the Medicinal Active Ingredient of Dendrobium.</title>
        <authorList>
            <person name="Xu Q."/>
            <person name="Niu S.-C."/>
            <person name="Li K.-L."/>
            <person name="Zheng P.-J."/>
            <person name="Zhang X.-J."/>
            <person name="Jia Y."/>
            <person name="Liu Y."/>
            <person name="Niu Y.-X."/>
            <person name="Yu L.-H."/>
            <person name="Chen D.-F."/>
            <person name="Zhang G.-Q."/>
        </authorList>
    </citation>
    <scope>NUCLEOTIDE SEQUENCE</scope>
    <source>
        <tissue evidence="3">Leaf</tissue>
    </source>
</reference>
<dbReference type="OrthoDB" id="691898at2759"/>
<gene>
    <name evidence="3" type="ORF">KFK09_027725</name>
</gene>
<dbReference type="PANTHER" id="PTHR31635">
    <property type="entry name" value="REVERSE TRANSCRIPTASE DOMAIN-CONTAINING PROTEIN-RELATED"/>
    <property type="match status" value="1"/>
</dbReference>
<evidence type="ECO:0000259" key="2">
    <source>
        <dbReference type="PROSITE" id="PS50878"/>
    </source>
</evidence>
<name>A0A8T3A1H8_DENNO</name>
<dbReference type="GO" id="GO:0003824">
    <property type="term" value="F:catalytic activity"/>
    <property type="evidence" value="ECO:0007669"/>
    <property type="project" value="InterPro"/>
</dbReference>
<dbReference type="Pfam" id="PF14111">
    <property type="entry name" value="DUF4283"/>
    <property type="match status" value="1"/>
</dbReference>
<dbReference type="InterPro" id="IPR025558">
    <property type="entry name" value="DUF4283"/>
</dbReference>
<dbReference type="Gene3D" id="3.60.10.10">
    <property type="entry name" value="Endonuclease/exonuclease/phosphatase"/>
    <property type="match status" value="1"/>
</dbReference>
<dbReference type="SUPFAM" id="SSF56672">
    <property type="entry name" value="DNA/RNA polymerases"/>
    <property type="match status" value="1"/>
</dbReference>
<proteinExistence type="predicted"/>
<feature type="compositionally biased region" description="Polar residues" evidence="1">
    <location>
        <begin position="385"/>
        <end position="413"/>
    </location>
</feature>
<sequence length="1419" mass="159913">MEALSSLSFPPLNRLTTSKTTAPSALERLWSSIAASPEPTLDSLPVSLIETPEEIVPFNKEYTATAALEWKLSLVGYSVGKRPYYEALLSTAKRIWKLKGTFQLIALSDGFFLFKFSNAEDYEMVWSKGAWFFHGKHFVFQKWSKDFLIIDLPLVCWNSEGISKIASKIGTPLFVDALTAAKTRLTYARVCVQVATTSDFPESVPISIEDVVYHLKIQYEWKPNPCATCKSMAHTTSFCPSNPKPPQQETQPPRGRSSSRTHRRQNVISRSAPVSSRTIWDRPGTIITFPTAQAPETRNLPDIDSGIVTASSSGIIAPMTIPALSIPVNPPSIVIPNLNSPTEECNGISEQVSTSSFNNPPIPTKNQFDSLLNSEEQGTREEAGLSTQDVPTVVDETNVQSSSKTTSNPLPKSTRDSCNNFHCANPGRIWVKWDSGRISFNPLFMSSQLVAGMVYYGNNAPFLLAVVYASNSLEERKVLWEEIRNICPSQGIPWIIMGDFNCCRYPSDKLGGNVLHQNQLFDFNSLIFDTKLFDLASVGYTYTWYNQRLVNPIHIKLDRMLVNGDWLAAYPKSHYVIKSPAGSDHSPIVLLPGFVVDFQHRFLFKNFWLKSQHFWFLLMANVSVKPRGQPFAALCAMLKQLKTDIKKESWASSKPLASHIDSLYREQRDCLNSLNQGCDIESISKSLKTINVQLAEASSTWYSWVAQRAKSKWLSRGEDDLKFLYSKIHLRRNYRSAAISLAMSHSDVSYDDVIKKTISHFQRIYNPPRRHSFDILHFPVGKIIPPEYILSLTTPFTDAEIKKAVFAGASNSSPGPDGFNSEFFKSTWIVTGPLLCKAVKSFYHNAYIPKSAKATAITLIPKSNHAEEISDFRPISLCNTVYKIIAKILALRMKPIMPMIIKENQSGFIHNRVSTDNVILANEILFHSRNFSQFKMLCAKLDIKKAFDCVSREFLLARMHQKGFPPSFINWINACINDVWFSVCFDGALHGFFPSSAGLRQGCPLSPYLFCIVMDAFSCLLDKDNAFNAPMVDGIRLSHLMYADDLLIFGKADATNCQVLCRLIDGFSMASGLEVNYQKSTLLLSKHCQNPEEISSSLQIPSTSTSIAYLGIPISPYNPKIADFSNLMESVTQKLSGWKAKALSFAGRLQYLRFTIWNSIAYWIRGSIIPKTITKQIEKLCAKFLFFGDIKATKLHLISWKETCKPKAFGGLGIQSIHSLQFSFNCSLIKRLYNFNSPLASWFFYKYVSPWKPYSVKDSKFWKNVCITALKAKEKFIFNPSSYGPIALFWDHWCNRAHILDIAGWSELFNLYPSNTRLSAIKNEYGWNLPSTFSDVMLPAVGGNDGTNADCLIWEGGTDNSHSNYYNFLYNSEPRCNWDHFIWHKHYCLRFSSYSWMALKGGLKTADVLCSRGILVSNA</sequence>
<dbReference type="InterPro" id="IPR005135">
    <property type="entry name" value="Endo/exonuclease/phosphatase"/>
</dbReference>
<dbReference type="CDD" id="cd01650">
    <property type="entry name" value="RT_nLTR_like"/>
    <property type="match status" value="1"/>
</dbReference>
<accession>A0A8T3A1H8</accession>
<dbReference type="EMBL" id="JAGYWB010000019">
    <property type="protein sequence ID" value="KAI0487902.1"/>
    <property type="molecule type" value="Genomic_DNA"/>
</dbReference>
<dbReference type="Proteomes" id="UP000829196">
    <property type="component" value="Unassembled WGS sequence"/>
</dbReference>
<feature type="region of interest" description="Disordered" evidence="1">
    <location>
        <begin position="237"/>
        <end position="275"/>
    </location>
</feature>
<feature type="domain" description="Reverse transcriptase" evidence="2">
    <location>
        <begin position="841"/>
        <end position="1114"/>
    </location>
</feature>
<dbReference type="PROSITE" id="PS50878">
    <property type="entry name" value="RT_POL"/>
    <property type="match status" value="1"/>
</dbReference>
<dbReference type="InterPro" id="IPR000477">
    <property type="entry name" value="RT_dom"/>
</dbReference>
<dbReference type="Pfam" id="PF00078">
    <property type="entry name" value="RVT_1"/>
    <property type="match status" value="1"/>
</dbReference>
<evidence type="ECO:0000256" key="1">
    <source>
        <dbReference type="SAM" id="MobiDB-lite"/>
    </source>
</evidence>